<evidence type="ECO:0000256" key="3">
    <source>
        <dbReference type="ARBA" id="ARBA00023082"/>
    </source>
</evidence>
<dbReference type="STRING" id="56193.YP76_20560"/>
<dbReference type="SUPFAM" id="SSF88946">
    <property type="entry name" value="Sigma2 domain of RNA polymerase sigma factors"/>
    <property type="match status" value="1"/>
</dbReference>
<dbReference type="Gene3D" id="1.10.10.10">
    <property type="entry name" value="Winged helix-like DNA-binding domain superfamily/Winged helix DNA-binding domain"/>
    <property type="match status" value="1"/>
</dbReference>
<comment type="similarity">
    <text evidence="1">Belongs to the sigma-70 factor family. ECF subfamily.</text>
</comment>
<dbReference type="GO" id="GO:0016987">
    <property type="term" value="F:sigma factor activity"/>
    <property type="evidence" value="ECO:0007669"/>
    <property type="project" value="UniProtKB-KW"/>
</dbReference>
<dbReference type="SUPFAM" id="SSF88659">
    <property type="entry name" value="Sigma3 and sigma4 domains of RNA polymerase sigma factors"/>
    <property type="match status" value="1"/>
</dbReference>
<organism evidence="7 8">
    <name type="scientific">Sphingobium chungbukense</name>
    <dbReference type="NCBI Taxonomy" id="56193"/>
    <lineage>
        <taxon>Bacteria</taxon>
        <taxon>Pseudomonadati</taxon>
        <taxon>Pseudomonadota</taxon>
        <taxon>Alphaproteobacteria</taxon>
        <taxon>Sphingomonadales</taxon>
        <taxon>Sphingomonadaceae</taxon>
        <taxon>Sphingobium</taxon>
    </lineage>
</organism>
<dbReference type="GO" id="GO:0003677">
    <property type="term" value="F:DNA binding"/>
    <property type="evidence" value="ECO:0007669"/>
    <property type="project" value="InterPro"/>
</dbReference>
<dbReference type="InterPro" id="IPR013325">
    <property type="entry name" value="RNA_pol_sigma_r2"/>
</dbReference>
<evidence type="ECO:0000256" key="2">
    <source>
        <dbReference type="ARBA" id="ARBA00023015"/>
    </source>
</evidence>
<comment type="caution">
    <text evidence="7">The sequence shown here is derived from an EMBL/GenBank/DDBJ whole genome shotgun (WGS) entry which is preliminary data.</text>
</comment>
<dbReference type="PATRIC" id="fig|56193.3.peg.4319"/>
<keyword evidence="8" id="KW-1185">Reference proteome</keyword>
<evidence type="ECO:0000259" key="5">
    <source>
        <dbReference type="Pfam" id="PF04542"/>
    </source>
</evidence>
<dbReference type="Pfam" id="PF08281">
    <property type="entry name" value="Sigma70_r4_2"/>
    <property type="match status" value="1"/>
</dbReference>
<dbReference type="InterPro" id="IPR014284">
    <property type="entry name" value="RNA_pol_sigma-70_dom"/>
</dbReference>
<evidence type="ECO:0008006" key="9">
    <source>
        <dbReference type="Google" id="ProtNLM"/>
    </source>
</evidence>
<feature type="domain" description="RNA polymerase sigma factor 70 region 4 type 2" evidence="6">
    <location>
        <begin position="108"/>
        <end position="158"/>
    </location>
</feature>
<keyword evidence="3" id="KW-0731">Sigma factor</keyword>
<proteinExistence type="inferred from homology"/>
<accession>A0A0M3AJX1</accession>
<dbReference type="InterPro" id="IPR013324">
    <property type="entry name" value="RNA_pol_sigma_r3/r4-like"/>
</dbReference>
<dbReference type="InterPro" id="IPR013249">
    <property type="entry name" value="RNA_pol_sigma70_r4_t2"/>
</dbReference>
<dbReference type="PANTHER" id="PTHR43133">
    <property type="entry name" value="RNA POLYMERASE ECF-TYPE SIGMA FACTO"/>
    <property type="match status" value="1"/>
</dbReference>
<dbReference type="Gene3D" id="1.10.1740.10">
    <property type="match status" value="1"/>
</dbReference>
<dbReference type="InterPro" id="IPR039425">
    <property type="entry name" value="RNA_pol_sigma-70-like"/>
</dbReference>
<evidence type="ECO:0000256" key="4">
    <source>
        <dbReference type="ARBA" id="ARBA00023163"/>
    </source>
</evidence>
<dbReference type="NCBIfam" id="TIGR02937">
    <property type="entry name" value="sigma70-ECF"/>
    <property type="match status" value="1"/>
</dbReference>
<dbReference type="RefSeq" id="WP_046765473.1">
    <property type="nucleotide sequence ID" value="NZ_LBIC01000010.1"/>
</dbReference>
<dbReference type="Pfam" id="PF04542">
    <property type="entry name" value="Sigma70_r2"/>
    <property type="match status" value="1"/>
</dbReference>
<dbReference type="Proteomes" id="UP000033874">
    <property type="component" value="Unassembled WGS sequence"/>
</dbReference>
<evidence type="ECO:0000259" key="6">
    <source>
        <dbReference type="Pfam" id="PF08281"/>
    </source>
</evidence>
<name>A0A0M3AJX1_9SPHN</name>
<sequence>MKELTHDAIEDLYRSESRRLVRALRHRYAQGEAEDLAQEGFLRLLRYCKGRVVTNAKALLYTAAFNLARNRRWRPFAFASLDSVGADPIPDWRNHAQEAEARDELRHIAAILATLPPLTRSVFILHRIDELSYAVIAEQLDVTIATVRYHLTKAIVRLAEDQRETDANL</sequence>
<dbReference type="PANTHER" id="PTHR43133:SF63">
    <property type="entry name" value="RNA POLYMERASE SIGMA FACTOR FECI-RELATED"/>
    <property type="match status" value="1"/>
</dbReference>
<evidence type="ECO:0000256" key="1">
    <source>
        <dbReference type="ARBA" id="ARBA00010641"/>
    </source>
</evidence>
<dbReference type="EMBL" id="LBIC01000010">
    <property type="protein sequence ID" value="KKW90387.1"/>
    <property type="molecule type" value="Genomic_DNA"/>
</dbReference>
<evidence type="ECO:0000313" key="8">
    <source>
        <dbReference type="Proteomes" id="UP000033874"/>
    </source>
</evidence>
<keyword evidence="2" id="KW-0805">Transcription regulation</keyword>
<reference evidence="7 8" key="1">
    <citation type="submission" date="2015-04" db="EMBL/GenBank/DDBJ databases">
        <title>Genome sequence of aromatic hydrocarbons-degrading Sphingobium chungbukense DJ77.</title>
        <authorList>
            <person name="Kim Y.-C."/>
            <person name="Chae J.-C."/>
        </authorList>
    </citation>
    <scope>NUCLEOTIDE SEQUENCE [LARGE SCALE GENOMIC DNA]</scope>
    <source>
        <strain evidence="7 8">DJ77</strain>
    </source>
</reference>
<dbReference type="InterPro" id="IPR036388">
    <property type="entry name" value="WH-like_DNA-bd_sf"/>
</dbReference>
<dbReference type="InterPro" id="IPR007627">
    <property type="entry name" value="RNA_pol_sigma70_r2"/>
</dbReference>
<feature type="domain" description="RNA polymerase sigma-70 region 2" evidence="5">
    <location>
        <begin position="12"/>
        <end position="71"/>
    </location>
</feature>
<keyword evidence="4" id="KW-0804">Transcription</keyword>
<gene>
    <name evidence="7" type="ORF">YP76_20560</name>
</gene>
<dbReference type="GO" id="GO:0006352">
    <property type="term" value="P:DNA-templated transcription initiation"/>
    <property type="evidence" value="ECO:0007669"/>
    <property type="project" value="InterPro"/>
</dbReference>
<evidence type="ECO:0000313" key="7">
    <source>
        <dbReference type="EMBL" id="KKW90387.1"/>
    </source>
</evidence>
<protein>
    <recommendedName>
        <fullName evidence="9">RNA polymerase sigma factor</fullName>
    </recommendedName>
</protein>
<dbReference type="AlphaFoldDB" id="A0A0M3AJX1"/>